<dbReference type="AlphaFoldDB" id="A0A2N5H651"/>
<dbReference type="Proteomes" id="UP000234950">
    <property type="component" value="Unassembled WGS sequence"/>
</dbReference>
<dbReference type="PANTHER" id="PTHR22916:SF3">
    <property type="entry name" value="UDP-GLCNAC:BETAGAL BETA-1,3-N-ACETYLGLUCOSAMINYLTRANSFERASE-LIKE PROTEIN 1"/>
    <property type="match status" value="1"/>
</dbReference>
<dbReference type="GO" id="GO:0016758">
    <property type="term" value="F:hexosyltransferase activity"/>
    <property type="evidence" value="ECO:0007669"/>
    <property type="project" value="UniProtKB-ARBA"/>
</dbReference>
<keyword evidence="4" id="KW-1185">Reference proteome</keyword>
<sequence length="512" mass="59477">MTSNQTPLLTAHIFVSKSISRSTLKEMTINLTESSIDFNFYEPNDSLVKINPKDPRVYLSIGDDWQEFNTLNSLPLHERKRWLHFQSPAEIHSSKLFFCWLHSTEPLPVNKTIPPAKFSSDTPLVSVFTASYRSKDKIQRPYHSLLKQTYSNWEWVIVDDSGDDDKTYKQDLLPLDDPRVRRYRQDARNGYIGAIKRYAAGLCTGEILVEVDHDDDLTPDCLEKIVQAFQKHPECGFVFGENTEVYVGSNHGHWYGWDCGFGYSMYYRVWVHEMNRWQNVMKQTTLNGSTIRHLVGLPNHPRAWTRECYHLIGGHREELLVSDDYDLLVRTFLTTKYLSIPHLLYIQYRNEDGDNSTFQRNQQIQILCRELESYYHQRINARLKEMGLPEELEYSRVWETAKDSPARNSALLTDEDTFKTAYLFPLPYSSSPVTEHLELSQTLQKGLESNFIDMEVIVVGWIPEEVETIAAKAPMGAIRWWHMEPGDSLETCIQYANYCSSCTNKVVVLPKE</sequence>
<comment type="caution">
    <text evidence="3">The sequence shown here is derived from an EMBL/GenBank/DDBJ whole genome shotgun (WGS) entry which is preliminary data.</text>
</comment>
<organism evidence="3 4">
    <name type="scientific">Neobacillus cucumis</name>
    <dbReference type="NCBI Taxonomy" id="1740721"/>
    <lineage>
        <taxon>Bacteria</taxon>
        <taxon>Bacillati</taxon>
        <taxon>Bacillota</taxon>
        <taxon>Bacilli</taxon>
        <taxon>Bacillales</taxon>
        <taxon>Bacillaceae</taxon>
        <taxon>Neobacillus</taxon>
    </lineage>
</organism>
<dbReference type="Gene3D" id="3.90.550.10">
    <property type="entry name" value="Spore Coat Polysaccharide Biosynthesis Protein SpsA, Chain A"/>
    <property type="match status" value="1"/>
</dbReference>
<protein>
    <submittedName>
        <fullName evidence="3">Glycosyl transferase family 2</fullName>
    </submittedName>
</protein>
<dbReference type="PANTHER" id="PTHR22916">
    <property type="entry name" value="GLYCOSYLTRANSFERASE"/>
    <property type="match status" value="1"/>
</dbReference>
<dbReference type="InterPro" id="IPR001173">
    <property type="entry name" value="Glyco_trans_2-like"/>
</dbReference>
<comment type="similarity">
    <text evidence="1">Belongs to the glycosyltransferase 2 family.</text>
</comment>
<evidence type="ECO:0000259" key="2">
    <source>
        <dbReference type="Pfam" id="PF00535"/>
    </source>
</evidence>
<dbReference type="Pfam" id="PF00535">
    <property type="entry name" value="Glycos_transf_2"/>
    <property type="match status" value="1"/>
</dbReference>
<dbReference type="OrthoDB" id="9800276at2"/>
<dbReference type="SUPFAM" id="SSF53448">
    <property type="entry name" value="Nucleotide-diphospho-sugar transferases"/>
    <property type="match status" value="1"/>
</dbReference>
<evidence type="ECO:0000256" key="1">
    <source>
        <dbReference type="ARBA" id="ARBA00006739"/>
    </source>
</evidence>
<proteinExistence type="inferred from homology"/>
<evidence type="ECO:0000313" key="3">
    <source>
        <dbReference type="EMBL" id="PLS01010.1"/>
    </source>
</evidence>
<name>A0A2N5H651_9BACI</name>
<reference evidence="3 4" key="1">
    <citation type="submission" date="2017-11" db="EMBL/GenBank/DDBJ databases">
        <title>Comparitive Functional Genomics of Dry Heat Resistant strains isolated from the Viking Spacecraft.</title>
        <authorList>
            <person name="Seuylemezian A."/>
            <person name="Cooper K."/>
            <person name="Vaishampayan P."/>
        </authorList>
    </citation>
    <scope>NUCLEOTIDE SEQUENCE [LARGE SCALE GENOMIC DNA]</scope>
    <source>
        <strain evidence="3 4">V32-6</strain>
    </source>
</reference>
<accession>A0A2N5H651</accession>
<evidence type="ECO:0000313" key="4">
    <source>
        <dbReference type="Proteomes" id="UP000234950"/>
    </source>
</evidence>
<dbReference type="RefSeq" id="WP_101652456.1">
    <property type="nucleotide sequence ID" value="NZ_PGVE01000108.1"/>
</dbReference>
<dbReference type="EMBL" id="PGVE01000108">
    <property type="protein sequence ID" value="PLS01010.1"/>
    <property type="molecule type" value="Genomic_DNA"/>
</dbReference>
<dbReference type="InterPro" id="IPR029044">
    <property type="entry name" value="Nucleotide-diphossugar_trans"/>
</dbReference>
<feature type="domain" description="Glycosyltransferase 2-like" evidence="2">
    <location>
        <begin position="126"/>
        <end position="253"/>
    </location>
</feature>
<gene>
    <name evidence="3" type="ORF">CVD27_27475</name>
</gene>
<keyword evidence="3" id="KW-0808">Transferase</keyword>